<accession>A0ABW4YIY7</accession>
<dbReference type="Pfam" id="PF03050">
    <property type="entry name" value="DDE_Tnp_IS66"/>
    <property type="match status" value="1"/>
</dbReference>
<keyword evidence="3" id="KW-1185">Reference proteome</keyword>
<gene>
    <name evidence="2" type="ORF">ACFSJH_08240</name>
</gene>
<name>A0ABW4YIY7_9BACL</name>
<evidence type="ECO:0000313" key="2">
    <source>
        <dbReference type="EMBL" id="MFD2115715.1"/>
    </source>
</evidence>
<dbReference type="EMBL" id="JBHUHO010000024">
    <property type="protein sequence ID" value="MFD2115715.1"/>
    <property type="molecule type" value="Genomic_DNA"/>
</dbReference>
<reference evidence="3" key="1">
    <citation type="journal article" date="2019" name="Int. J. Syst. Evol. Microbiol.">
        <title>The Global Catalogue of Microorganisms (GCM) 10K type strain sequencing project: providing services to taxonomists for standard genome sequencing and annotation.</title>
        <authorList>
            <consortium name="The Broad Institute Genomics Platform"/>
            <consortium name="The Broad Institute Genome Sequencing Center for Infectious Disease"/>
            <person name="Wu L."/>
            <person name="Ma J."/>
        </authorList>
    </citation>
    <scope>NUCLEOTIDE SEQUENCE [LARGE SCALE GENOMIC DNA]</scope>
    <source>
        <strain evidence="3">GH52</strain>
    </source>
</reference>
<comment type="caution">
    <text evidence="2">The sequence shown here is derived from an EMBL/GenBank/DDBJ whole genome shotgun (WGS) entry which is preliminary data.</text>
</comment>
<evidence type="ECO:0000259" key="1">
    <source>
        <dbReference type="Pfam" id="PF03050"/>
    </source>
</evidence>
<feature type="domain" description="Transposase IS66 central" evidence="1">
    <location>
        <begin position="2"/>
        <end position="55"/>
    </location>
</feature>
<organism evidence="2 3">
    <name type="scientific">Paenibacillus yanchengensis</name>
    <dbReference type="NCBI Taxonomy" id="2035833"/>
    <lineage>
        <taxon>Bacteria</taxon>
        <taxon>Bacillati</taxon>
        <taxon>Bacillota</taxon>
        <taxon>Bacilli</taxon>
        <taxon>Bacillales</taxon>
        <taxon>Paenibacillaceae</taxon>
        <taxon>Paenibacillus</taxon>
    </lineage>
</organism>
<dbReference type="RefSeq" id="WP_377771148.1">
    <property type="nucleotide sequence ID" value="NZ_JBHUHO010000024.1"/>
</dbReference>
<protein>
    <submittedName>
        <fullName evidence="2">Transposase</fullName>
    </submittedName>
</protein>
<dbReference type="InterPro" id="IPR004291">
    <property type="entry name" value="Transposase_IS66_central"/>
</dbReference>
<dbReference type="Proteomes" id="UP001597362">
    <property type="component" value="Unassembled WGS sequence"/>
</dbReference>
<sequence>MKGATLVGCWAHARHKYDETIKGAPPSHDKPTLASERMAYCNQLYAIERKLSSTQQKNVT</sequence>
<evidence type="ECO:0000313" key="3">
    <source>
        <dbReference type="Proteomes" id="UP001597362"/>
    </source>
</evidence>
<proteinExistence type="predicted"/>